<comment type="caution">
    <text evidence="1">The sequence shown here is derived from an EMBL/GenBank/DDBJ whole genome shotgun (WGS) entry which is preliminary data.</text>
</comment>
<reference evidence="2" key="1">
    <citation type="submission" date="2016-06" db="EMBL/GenBank/DDBJ databases">
        <title>Parallel loss of symbiosis genes in relatives of nitrogen-fixing non-legume Parasponia.</title>
        <authorList>
            <person name="Van Velzen R."/>
            <person name="Holmer R."/>
            <person name="Bu F."/>
            <person name="Rutten L."/>
            <person name="Van Zeijl A."/>
            <person name="Liu W."/>
            <person name="Santuari L."/>
            <person name="Cao Q."/>
            <person name="Sharma T."/>
            <person name="Shen D."/>
            <person name="Roswanjaya Y."/>
            <person name="Wardhani T."/>
            <person name="Kalhor M.S."/>
            <person name="Jansen J."/>
            <person name="Van den Hoogen J."/>
            <person name="Gungor B."/>
            <person name="Hartog M."/>
            <person name="Hontelez J."/>
            <person name="Verver J."/>
            <person name="Yang W.-C."/>
            <person name="Schijlen E."/>
            <person name="Repin R."/>
            <person name="Schilthuizen M."/>
            <person name="Schranz E."/>
            <person name="Heidstra R."/>
            <person name="Miyata K."/>
            <person name="Fedorova E."/>
            <person name="Kohlen W."/>
            <person name="Bisseling T."/>
            <person name="Smit S."/>
            <person name="Geurts R."/>
        </authorList>
    </citation>
    <scope>NUCLEOTIDE SEQUENCE [LARGE SCALE GENOMIC DNA]</scope>
    <source>
        <strain evidence="2">cv. WU1-14</strain>
    </source>
</reference>
<organism evidence="1 2">
    <name type="scientific">Parasponia andersonii</name>
    <name type="common">Sponia andersonii</name>
    <dbReference type="NCBI Taxonomy" id="3476"/>
    <lineage>
        <taxon>Eukaryota</taxon>
        <taxon>Viridiplantae</taxon>
        <taxon>Streptophyta</taxon>
        <taxon>Embryophyta</taxon>
        <taxon>Tracheophyta</taxon>
        <taxon>Spermatophyta</taxon>
        <taxon>Magnoliopsida</taxon>
        <taxon>eudicotyledons</taxon>
        <taxon>Gunneridae</taxon>
        <taxon>Pentapetalae</taxon>
        <taxon>rosids</taxon>
        <taxon>fabids</taxon>
        <taxon>Rosales</taxon>
        <taxon>Cannabaceae</taxon>
        <taxon>Parasponia</taxon>
    </lineage>
</organism>
<evidence type="ECO:0000313" key="1">
    <source>
        <dbReference type="EMBL" id="PON70474.1"/>
    </source>
</evidence>
<dbReference type="AlphaFoldDB" id="A0A2P5DB06"/>
<accession>A0A2P5DB06</accession>
<sequence>MRVSQLLQLLSMATPEDLVWELQKGIIWRTLSNLTRSGLAGFAAMISRLRAW</sequence>
<proteinExistence type="predicted"/>
<dbReference type="EMBL" id="JXTB01000050">
    <property type="protein sequence ID" value="PON70474.1"/>
    <property type="molecule type" value="Genomic_DNA"/>
</dbReference>
<protein>
    <submittedName>
        <fullName evidence="1">Uncharacterized protein</fullName>
    </submittedName>
</protein>
<dbReference type="Proteomes" id="UP000237105">
    <property type="component" value="Unassembled WGS sequence"/>
</dbReference>
<keyword evidence="2" id="KW-1185">Reference proteome</keyword>
<evidence type="ECO:0000313" key="2">
    <source>
        <dbReference type="Proteomes" id="UP000237105"/>
    </source>
</evidence>
<gene>
    <name evidence="1" type="ORF">PanWU01x14_081430</name>
</gene>
<name>A0A2P5DB06_PARAD</name>
<dbReference type="OrthoDB" id="10298805at2759"/>